<proteinExistence type="predicted"/>
<evidence type="ECO:0000313" key="1">
    <source>
        <dbReference type="EMBL" id="GBM29120.1"/>
    </source>
</evidence>
<accession>A0A4Y2EIZ7</accession>
<comment type="caution">
    <text evidence="1">The sequence shown here is derived from an EMBL/GenBank/DDBJ whole genome shotgun (WGS) entry which is preliminary data.</text>
</comment>
<organism evidence="1 2">
    <name type="scientific">Araneus ventricosus</name>
    <name type="common">Orbweaver spider</name>
    <name type="synonym">Epeira ventricosa</name>
    <dbReference type="NCBI Taxonomy" id="182803"/>
    <lineage>
        <taxon>Eukaryota</taxon>
        <taxon>Metazoa</taxon>
        <taxon>Ecdysozoa</taxon>
        <taxon>Arthropoda</taxon>
        <taxon>Chelicerata</taxon>
        <taxon>Arachnida</taxon>
        <taxon>Araneae</taxon>
        <taxon>Araneomorphae</taxon>
        <taxon>Entelegynae</taxon>
        <taxon>Araneoidea</taxon>
        <taxon>Araneidae</taxon>
        <taxon>Araneus</taxon>
    </lineage>
</organism>
<evidence type="ECO:0000313" key="2">
    <source>
        <dbReference type="Proteomes" id="UP000499080"/>
    </source>
</evidence>
<dbReference type="EMBL" id="BGPR01000627">
    <property type="protein sequence ID" value="GBM29120.1"/>
    <property type="molecule type" value="Genomic_DNA"/>
</dbReference>
<reference evidence="1 2" key="1">
    <citation type="journal article" date="2019" name="Sci. Rep.">
        <title>Orb-weaving spider Araneus ventricosus genome elucidates the spidroin gene catalogue.</title>
        <authorList>
            <person name="Kono N."/>
            <person name="Nakamura H."/>
            <person name="Ohtoshi R."/>
            <person name="Moran D.A.P."/>
            <person name="Shinohara A."/>
            <person name="Yoshida Y."/>
            <person name="Fujiwara M."/>
            <person name="Mori M."/>
            <person name="Tomita M."/>
            <person name="Arakawa K."/>
        </authorList>
    </citation>
    <scope>NUCLEOTIDE SEQUENCE [LARGE SCALE GENOMIC DNA]</scope>
</reference>
<protein>
    <submittedName>
        <fullName evidence="1">Uncharacterized protein</fullName>
    </submittedName>
</protein>
<sequence>MRSRVNIKPKHWNNRSKVYNRFDRVRLIGEPLIPGLLEKPENMTSKILPCVAKWKFSLQKGDCSFGHFISLYSHMTRDPNK</sequence>
<gene>
    <name evidence="1" type="ORF">AVEN_40130_1</name>
</gene>
<dbReference type="Proteomes" id="UP000499080">
    <property type="component" value="Unassembled WGS sequence"/>
</dbReference>
<name>A0A4Y2EIZ7_ARAVE</name>
<dbReference type="AlphaFoldDB" id="A0A4Y2EIZ7"/>
<keyword evidence="2" id="KW-1185">Reference proteome</keyword>